<accession>A0A376CPF3</accession>
<keyword evidence="1" id="KW-1133">Transmembrane helix</keyword>
<dbReference type="Proteomes" id="UP000254467">
    <property type="component" value="Unassembled WGS sequence"/>
</dbReference>
<dbReference type="AlphaFoldDB" id="A0A376CPF3"/>
<sequence length="385" mass="42016">MDAGSNAKGSGRSRSVGLGVFLIIVAIAAVVVGRFGMPNINLGALNPFAGSSTTQVSGVIGSEKRPFFEDEDVKKRFKKLGYEVNVRTAGSREIAETMDMSGQDFVSPSSEPATEKVERVFSSDGATYPFYSPMVVATFQPIVDILTRQGLIREDGPNKVLDVQGLMELAQSETRWRDLGDEFPSPRTVQISTTDIRTSNSAAMYLSILAWVLSDMYPEQAEDPAFLADQITPFFTGQGYTASSSAGPFADYLSQGMGAAPMVLVYEAQYLGEQMKPNSRIGDDNVLLYLYPTVQAKHGVVGLTEEGEEIARLLAEDSALQELAARHGFRPNNSPAFEEVMAEHELTPPETYLATVDPPSYERLEELIREVGNAYSTPPQEVEEH</sequence>
<reference evidence="2 3" key="1">
    <citation type="submission" date="2018-06" db="EMBL/GenBank/DDBJ databases">
        <authorList>
            <consortium name="Pathogen Informatics"/>
            <person name="Doyle S."/>
        </authorList>
    </citation>
    <scope>NUCLEOTIDE SEQUENCE [LARGE SCALE GENOMIC DNA]</scope>
    <source>
        <strain evidence="2 3">NCTC11862</strain>
    </source>
</reference>
<dbReference type="OrthoDB" id="5418945at2"/>
<keyword evidence="3" id="KW-1185">Reference proteome</keyword>
<organism evidence="2 3">
    <name type="scientific">Corynebacterium pilosum</name>
    <dbReference type="NCBI Taxonomy" id="35756"/>
    <lineage>
        <taxon>Bacteria</taxon>
        <taxon>Bacillati</taxon>
        <taxon>Actinomycetota</taxon>
        <taxon>Actinomycetes</taxon>
        <taxon>Mycobacteriales</taxon>
        <taxon>Corynebacteriaceae</taxon>
        <taxon>Corynebacterium</taxon>
    </lineage>
</organism>
<proteinExistence type="predicted"/>
<keyword evidence="1" id="KW-0812">Transmembrane</keyword>
<dbReference type="RefSeq" id="WP_018581428.1">
    <property type="nucleotide sequence ID" value="NZ_LDYD01000006.1"/>
</dbReference>
<evidence type="ECO:0000313" key="3">
    <source>
        <dbReference type="Proteomes" id="UP000254467"/>
    </source>
</evidence>
<dbReference type="EMBL" id="UFXQ01000001">
    <property type="protein sequence ID" value="STC70371.1"/>
    <property type="molecule type" value="Genomic_DNA"/>
</dbReference>
<feature type="transmembrane region" description="Helical" evidence="1">
    <location>
        <begin position="16"/>
        <end position="37"/>
    </location>
</feature>
<name>A0A376CPF3_9CORY</name>
<evidence type="ECO:0000313" key="2">
    <source>
        <dbReference type="EMBL" id="STC70371.1"/>
    </source>
</evidence>
<dbReference type="STRING" id="35756.GCA_001044155_01683"/>
<evidence type="ECO:0000256" key="1">
    <source>
        <dbReference type="SAM" id="Phobius"/>
    </source>
</evidence>
<gene>
    <name evidence="2" type="ORF">NCTC11862_02185</name>
</gene>
<protein>
    <submittedName>
        <fullName evidence="2">Putative secreted protein</fullName>
    </submittedName>
</protein>
<keyword evidence="1" id="KW-0472">Membrane</keyword>